<dbReference type="SUPFAM" id="SSF56935">
    <property type="entry name" value="Porins"/>
    <property type="match status" value="1"/>
</dbReference>
<proteinExistence type="inferred from homology"/>
<evidence type="ECO:0000259" key="12">
    <source>
        <dbReference type="Pfam" id="PF00593"/>
    </source>
</evidence>
<feature type="signal peptide" evidence="11">
    <location>
        <begin position="1"/>
        <end position="30"/>
    </location>
</feature>
<dbReference type="Proteomes" id="UP000015531">
    <property type="component" value="Unassembled WGS sequence"/>
</dbReference>
<comment type="caution">
    <text evidence="14">The sequence shown here is derived from an EMBL/GenBank/DDBJ whole genome shotgun (WGS) entry which is preliminary data.</text>
</comment>
<feature type="domain" description="TonB-dependent receptor plug" evidence="13">
    <location>
        <begin position="64"/>
        <end position="156"/>
    </location>
</feature>
<keyword evidence="6 8" id="KW-0472">Membrane</keyword>
<dbReference type="PANTHER" id="PTHR40980">
    <property type="entry name" value="PLUG DOMAIN-CONTAINING PROTEIN"/>
    <property type="match status" value="1"/>
</dbReference>
<dbReference type="Gene3D" id="2.170.130.10">
    <property type="entry name" value="TonB-dependent receptor, plug domain"/>
    <property type="match status" value="1"/>
</dbReference>
<evidence type="ECO:0000256" key="7">
    <source>
        <dbReference type="ARBA" id="ARBA00023237"/>
    </source>
</evidence>
<feature type="compositionally biased region" description="Polar residues" evidence="10">
    <location>
        <begin position="654"/>
        <end position="675"/>
    </location>
</feature>
<comment type="subcellular location">
    <subcellularLocation>
        <location evidence="1 8">Cell outer membrane</location>
        <topology evidence="1 8">Multi-pass membrane protein</topology>
    </subcellularLocation>
</comment>
<sequence>MSYMKYAPRRAALLAGISIATLTIAGQASAQDAASMPQEATAEEGNAIVVTGVRASLSSAQSIKRNSDVIVDSIVAEDIGKLPDRNVAEALQRIPGIQVQRQYGEGSSVAIRGLTQVRTELNGRDIFTASGANQLSLEDIPSELLAGIDVYKNPSADQIEDQLSGTINFRTRKPFDFDGFKAAATLTQSHFDLVDKFKPSASLLLSDRWDTGIGEIGVLASMSYQKTAFRQDTISTEPFYTLDPSNESDAAVLATLGRTGQATTLPHGTGIGQVFGDRRRLGMDFAVQWRPSDTLELTAEVFRSDYKFRLDDYSFFAYTSTSAIIPQPGAPFSYADNGDFQSGTFIDLPIGDNTSAQTRRSKTTDYSLNLKWEPTANLTVRADGQYVDATTRNLRSIFGLNGTADTLYQDISGSVPVVNITASNGLANVATYNSAFYLDNLNESKASDKVGRLDAEYRFDGGILSSIKAGVRYGDRRNKTIDTGYRYTGLSSIPTQLETVNLDDFFRGDADLFGDIIAFQRGIIQNYQQTLDVLGIDGPPAYVQSGTNQQRQKSYAGYATAFFKTDPVDGNVGVRVVRTNLDVSGYYQQTPIIIGDDGTETTGPTVFNPIAVSQSYTSVLPSLNLRVHLADDLQLRFAAAKNIARPSFTQLNPSLTLTEPGSAQQDQVHTASGGNPNLKPMKSDNLDVSLEWYFSRTGSLTAAAFYKRIKNYIQTAVSTRTVTFDNGNSYDYEVTSYNNVATGKVKGVELAYQQFFDFLPGPLSGLGMQANFTYVDSKAPSPATAGPVTNVPLELLSKYNYNLVGIYELGGVSARVAYNWRSKYVVTTAGNGTGNLPIFNKPFGQLDASITYNVTPEFALTVDGVNLANARRSTYFGIDTRPRDVVVNDRRISLTARITY</sequence>
<dbReference type="InterPro" id="IPR036942">
    <property type="entry name" value="Beta-barrel_TonB_sf"/>
</dbReference>
<keyword evidence="3 8" id="KW-1134">Transmembrane beta strand</keyword>
<keyword evidence="14" id="KW-0675">Receptor</keyword>
<dbReference type="PATRIC" id="fig|1331060.3.peg.3680"/>
<evidence type="ECO:0000256" key="4">
    <source>
        <dbReference type="ARBA" id="ARBA00022692"/>
    </source>
</evidence>
<dbReference type="InterPro" id="IPR039426">
    <property type="entry name" value="TonB-dep_rcpt-like"/>
</dbReference>
<keyword evidence="15" id="KW-1185">Reference proteome</keyword>
<evidence type="ECO:0000256" key="9">
    <source>
        <dbReference type="RuleBase" id="RU003357"/>
    </source>
</evidence>
<feature type="domain" description="TonB-dependent receptor-like beta-barrel" evidence="12">
    <location>
        <begin position="420"/>
        <end position="867"/>
    </location>
</feature>
<evidence type="ECO:0000256" key="6">
    <source>
        <dbReference type="ARBA" id="ARBA00023136"/>
    </source>
</evidence>
<feature type="region of interest" description="Disordered" evidence="10">
    <location>
        <begin position="654"/>
        <end position="680"/>
    </location>
</feature>
<dbReference type="GO" id="GO:0009279">
    <property type="term" value="C:cell outer membrane"/>
    <property type="evidence" value="ECO:0007669"/>
    <property type="project" value="UniProtKB-SubCell"/>
</dbReference>
<accession>T0HL45</accession>
<dbReference type="AlphaFoldDB" id="T0HL45"/>
<reference evidence="14 15" key="1">
    <citation type="journal article" date="2013" name="Genome Announc.">
        <title>Draft Genome Sequence of Sphingobium lactosutens Strain DS20T, Isolated from a Hexachlorocyclohexane Dumpsite.</title>
        <authorList>
            <person name="Kumar R."/>
            <person name="Dwivedi V."/>
            <person name="Negi V."/>
            <person name="Khurana J.P."/>
            <person name="Lal R."/>
        </authorList>
    </citation>
    <scope>NUCLEOTIDE SEQUENCE [LARGE SCALE GENOMIC DNA]</scope>
    <source>
        <strain evidence="14 15">DS20</strain>
    </source>
</reference>
<dbReference type="eggNOG" id="COG1629">
    <property type="taxonomic scope" value="Bacteria"/>
</dbReference>
<dbReference type="Pfam" id="PF00593">
    <property type="entry name" value="TonB_dep_Rec_b-barrel"/>
    <property type="match status" value="1"/>
</dbReference>
<protein>
    <submittedName>
        <fullName evidence="14">TonB-denpendent receptor</fullName>
    </submittedName>
</protein>
<comment type="similarity">
    <text evidence="8 9">Belongs to the TonB-dependent receptor family.</text>
</comment>
<evidence type="ECO:0000313" key="14">
    <source>
        <dbReference type="EMBL" id="EQB12873.1"/>
    </source>
</evidence>
<dbReference type="InterPro" id="IPR000531">
    <property type="entry name" value="Beta-barrel_TonB"/>
</dbReference>
<evidence type="ECO:0000313" key="15">
    <source>
        <dbReference type="Proteomes" id="UP000015531"/>
    </source>
</evidence>
<evidence type="ECO:0000256" key="10">
    <source>
        <dbReference type="SAM" id="MobiDB-lite"/>
    </source>
</evidence>
<evidence type="ECO:0000256" key="5">
    <source>
        <dbReference type="ARBA" id="ARBA00023077"/>
    </source>
</evidence>
<evidence type="ECO:0000256" key="2">
    <source>
        <dbReference type="ARBA" id="ARBA00022448"/>
    </source>
</evidence>
<gene>
    <name evidence="14" type="ORF">RLDS_19040</name>
</gene>
<dbReference type="PANTHER" id="PTHR40980:SF3">
    <property type="entry name" value="TONB-DEPENDENT RECEPTOR-LIKE BETA-BARREL DOMAIN-CONTAINING PROTEIN"/>
    <property type="match status" value="1"/>
</dbReference>
<dbReference type="EMBL" id="ATDP01000101">
    <property type="protein sequence ID" value="EQB12873.1"/>
    <property type="molecule type" value="Genomic_DNA"/>
</dbReference>
<dbReference type="Pfam" id="PF07715">
    <property type="entry name" value="Plug"/>
    <property type="match status" value="1"/>
</dbReference>
<feature type="chain" id="PRO_5004576637" evidence="11">
    <location>
        <begin position="31"/>
        <end position="900"/>
    </location>
</feature>
<evidence type="ECO:0000259" key="13">
    <source>
        <dbReference type="Pfam" id="PF07715"/>
    </source>
</evidence>
<dbReference type="OrthoDB" id="5476657at2"/>
<evidence type="ECO:0000256" key="1">
    <source>
        <dbReference type="ARBA" id="ARBA00004571"/>
    </source>
</evidence>
<keyword evidence="7 8" id="KW-0998">Cell outer membrane</keyword>
<evidence type="ECO:0000256" key="3">
    <source>
        <dbReference type="ARBA" id="ARBA00022452"/>
    </source>
</evidence>
<dbReference type="InterPro" id="IPR037066">
    <property type="entry name" value="Plug_dom_sf"/>
</dbReference>
<keyword evidence="2 8" id="KW-0813">Transport</keyword>
<name>T0HL45_9SPHN</name>
<dbReference type="InterPro" id="IPR010104">
    <property type="entry name" value="TonB_rcpt_bac"/>
</dbReference>
<dbReference type="Gene3D" id="2.40.170.20">
    <property type="entry name" value="TonB-dependent receptor, beta-barrel domain"/>
    <property type="match status" value="1"/>
</dbReference>
<dbReference type="InterPro" id="IPR012910">
    <property type="entry name" value="Plug_dom"/>
</dbReference>
<keyword evidence="11" id="KW-0732">Signal</keyword>
<keyword evidence="4 8" id="KW-0812">Transmembrane</keyword>
<organism evidence="14 15">
    <name type="scientific">Sphingobium lactosutens DS20</name>
    <dbReference type="NCBI Taxonomy" id="1331060"/>
    <lineage>
        <taxon>Bacteria</taxon>
        <taxon>Pseudomonadati</taxon>
        <taxon>Pseudomonadota</taxon>
        <taxon>Alphaproteobacteria</taxon>
        <taxon>Sphingomonadales</taxon>
        <taxon>Sphingomonadaceae</taxon>
        <taxon>Sphingobium</taxon>
    </lineage>
</organism>
<dbReference type="CDD" id="cd01347">
    <property type="entry name" value="ligand_gated_channel"/>
    <property type="match status" value="1"/>
</dbReference>
<dbReference type="eggNOG" id="COG4771">
    <property type="taxonomic scope" value="Bacteria"/>
</dbReference>
<dbReference type="NCBIfam" id="TIGR01782">
    <property type="entry name" value="TonB-Xanth-Caul"/>
    <property type="match status" value="1"/>
</dbReference>
<keyword evidence="5 9" id="KW-0798">TonB box</keyword>
<dbReference type="PROSITE" id="PS52016">
    <property type="entry name" value="TONB_DEPENDENT_REC_3"/>
    <property type="match status" value="1"/>
</dbReference>
<evidence type="ECO:0000256" key="8">
    <source>
        <dbReference type="PROSITE-ProRule" id="PRU01360"/>
    </source>
</evidence>
<evidence type="ECO:0000256" key="11">
    <source>
        <dbReference type="SAM" id="SignalP"/>
    </source>
</evidence>